<comment type="cofactor">
    <cofactor evidence="12">
        <name>Mg(2+)</name>
        <dbReference type="ChEBI" id="CHEBI:18420"/>
    </cofactor>
    <text evidence="12">Binds 2 magnesium ions per subunit.</text>
</comment>
<dbReference type="Pfam" id="PF13419">
    <property type="entry name" value="HAD_2"/>
    <property type="match status" value="1"/>
</dbReference>
<name>Q6KHP8_MYCM1</name>
<evidence type="ECO:0000313" key="14">
    <source>
        <dbReference type="EMBL" id="AAT27882.1"/>
    </source>
</evidence>
<evidence type="ECO:0000256" key="8">
    <source>
        <dbReference type="ARBA" id="ARBA00044968"/>
    </source>
</evidence>
<dbReference type="NCBIfam" id="TIGR01509">
    <property type="entry name" value="HAD-SF-IA-v3"/>
    <property type="match status" value="1"/>
</dbReference>
<feature type="binding site" evidence="11">
    <location>
        <begin position="117"/>
        <end position="121"/>
    </location>
    <ligand>
        <name>substrate</name>
    </ligand>
</feature>
<keyword evidence="2" id="KW-0597">Phosphoprotein</keyword>
<evidence type="ECO:0000256" key="13">
    <source>
        <dbReference type="PIRSR" id="PIRSR610972-4"/>
    </source>
</evidence>
<evidence type="ECO:0000256" key="5">
    <source>
        <dbReference type="ARBA" id="ARBA00023235"/>
    </source>
</evidence>
<dbReference type="PANTHER" id="PTHR46193">
    <property type="entry name" value="6-PHOSPHOGLUCONATE PHOSPHATASE"/>
    <property type="match status" value="1"/>
</dbReference>
<dbReference type="EC" id="5.4.2.6" evidence="8"/>
<dbReference type="SFLD" id="SFLDG01129">
    <property type="entry name" value="C1.5:_HAD__Beta-PGM__Phosphata"/>
    <property type="match status" value="1"/>
</dbReference>
<dbReference type="InterPro" id="IPR010972">
    <property type="entry name" value="Beta-PGM"/>
</dbReference>
<dbReference type="eggNOG" id="COG0637">
    <property type="taxonomic scope" value="Bacteria"/>
</dbReference>
<dbReference type="Gene3D" id="3.40.50.1000">
    <property type="entry name" value="HAD superfamily/HAD-like"/>
    <property type="match status" value="1"/>
</dbReference>
<protein>
    <recommendedName>
        <fullName evidence="9">Beta-phosphoglucomutase</fullName>
        <ecNumber evidence="8">5.4.2.6</ecNumber>
    </recommendedName>
</protein>
<proteinExistence type="inferred from homology"/>
<dbReference type="AlphaFoldDB" id="Q6KHP8"/>
<organism evidence="14 15">
    <name type="scientific">Mycoplasma mobile (strain ATCC 43663 / 163K / NCTC 11711)</name>
    <name type="common">Mesomycoplasma mobile</name>
    <dbReference type="NCBI Taxonomy" id="267748"/>
    <lineage>
        <taxon>Bacteria</taxon>
        <taxon>Bacillati</taxon>
        <taxon>Mycoplasmatota</taxon>
        <taxon>Mycoplasmoidales</taxon>
        <taxon>Metamycoplasmataceae</taxon>
        <taxon>Mesomycoplasma</taxon>
    </lineage>
</organism>
<dbReference type="InterPro" id="IPR051600">
    <property type="entry name" value="Beta-PGM-like"/>
</dbReference>
<evidence type="ECO:0000256" key="9">
    <source>
        <dbReference type="ARBA" id="ARBA00044991"/>
    </source>
</evidence>
<comment type="similarity">
    <text evidence="1">Belongs to the HAD-like hydrolase superfamily. CbbY/CbbZ/Gph/YieH family.</text>
</comment>
<comment type="catalytic activity">
    <reaction evidence="7">
        <text>beta-D-glucose 1-phosphate = beta-D-glucose 6-phosphate</text>
        <dbReference type="Rhea" id="RHEA:20113"/>
        <dbReference type="ChEBI" id="CHEBI:57684"/>
        <dbReference type="ChEBI" id="CHEBI:58247"/>
        <dbReference type="EC" id="5.4.2.6"/>
    </reaction>
</comment>
<dbReference type="Proteomes" id="UP000009072">
    <property type="component" value="Chromosome"/>
</dbReference>
<keyword evidence="15" id="KW-1185">Reference proteome</keyword>
<feature type="binding site" evidence="12">
    <location>
        <position position="10"/>
    </location>
    <ligand>
        <name>Mg(2+)</name>
        <dbReference type="ChEBI" id="CHEBI:18420"/>
    </ligand>
</feature>
<dbReference type="InterPro" id="IPR006439">
    <property type="entry name" value="HAD-SF_hydro_IA"/>
</dbReference>
<dbReference type="NCBIfam" id="TIGR01990">
    <property type="entry name" value="bPGM"/>
    <property type="match status" value="1"/>
</dbReference>
<accession>Q6KHP8</accession>
<evidence type="ECO:0000313" key="15">
    <source>
        <dbReference type="Proteomes" id="UP000009072"/>
    </source>
</evidence>
<dbReference type="STRING" id="267748.MMOB3960"/>
<feature type="binding site" evidence="11">
    <location>
        <position position="24"/>
    </location>
    <ligand>
        <name>substrate</name>
    </ligand>
</feature>
<dbReference type="InterPro" id="IPR023214">
    <property type="entry name" value="HAD_sf"/>
</dbReference>
<dbReference type="HOGENOM" id="CLU_045011_13_3_14"/>
<feature type="binding site" evidence="11">
    <location>
        <position position="78"/>
    </location>
    <ligand>
        <name>substrate</name>
    </ligand>
</feature>
<evidence type="ECO:0000256" key="10">
    <source>
        <dbReference type="PIRSR" id="PIRSR610972-1"/>
    </source>
</evidence>
<evidence type="ECO:0000256" key="4">
    <source>
        <dbReference type="ARBA" id="ARBA00022842"/>
    </source>
</evidence>
<keyword evidence="6" id="KW-0119">Carbohydrate metabolism</keyword>
<dbReference type="RefSeq" id="WP_011264916.1">
    <property type="nucleotide sequence ID" value="NC_006908.1"/>
</dbReference>
<evidence type="ECO:0000256" key="11">
    <source>
        <dbReference type="PIRSR" id="PIRSR610972-2"/>
    </source>
</evidence>
<dbReference type="EMBL" id="AE017308">
    <property type="protein sequence ID" value="AAT27882.1"/>
    <property type="molecule type" value="Genomic_DNA"/>
</dbReference>
<dbReference type="GO" id="GO:0008801">
    <property type="term" value="F:beta-phosphoglucomutase activity"/>
    <property type="evidence" value="ECO:0007669"/>
    <property type="project" value="UniProtKB-EC"/>
</dbReference>
<evidence type="ECO:0000256" key="2">
    <source>
        <dbReference type="ARBA" id="ARBA00022553"/>
    </source>
</evidence>
<dbReference type="GO" id="GO:0005975">
    <property type="term" value="P:carbohydrate metabolic process"/>
    <property type="evidence" value="ECO:0007669"/>
    <property type="project" value="InterPro"/>
</dbReference>
<dbReference type="InterPro" id="IPR036412">
    <property type="entry name" value="HAD-like_sf"/>
</dbReference>
<reference evidence="14 15" key="1">
    <citation type="journal article" date="2004" name="Genome Res.">
        <title>The complete genome and proteome of Mycoplasma mobile.</title>
        <authorList>
            <person name="Jaffe J.D."/>
            <person name="Stange-Thomann N."/>
            <person name="Smith C."/>
            <person name="DeCaprio D."/>
            <person name="Fisher S."/>
            <person name="Butler J."/>
            <person name="Calvo S."/>
            <person name="Elkins T."/>
            <person name="FitzGerald M.G."/>
            <person name="Hafez N."/>
            <person name="Kodira C.D."/>
            <person name="Major J."/>
            <person name="Wang S."/>
            <person name="Wilkinson J."/>
            <person name="Nicol R."/>
            <person name="Nusbaum C."/>
            <person name="Birren B."/>
            <person name="Berg H.C."/>
            <person name="Church G.M."/>
        </authorList>
    </citation>
    <scope>NUCLEOTIDE SEQUENCE [LARGE SCALE GENOMIC DNA]</scope>
    <source>
        <strain evidence="15">ATCC 43663 / 163K / NCTC 11711</strain>
    </source>
</reference>
<dbReference type="Gene3D" id="1.10.150.240">
    <property type="entry name" value="Putative phosphatase, domain 2"/>
    <property type="match status" value="1"/>
</dbReference>
<evidence type="ECO:0000256" key="7">
    <source>
        <dbReference type="ARBA" id="ARBA00044926"/>
    </source>
</evidence>
<feature type="binding site" evidence="12">
    <location>
        <position position="8"/>
    </location>
    <ligand>
        <name>Mg(2+)</name>
        <dbReference type="ChEBI" id="CHEBI:18420"/>
    </ligand>
</feature>
<dbReference type="NCBIfam" id="TIGR02009">
    <property type="entry name" value="PGMB-YQAB-SF"/>
    <property type="match status" value="1"/>
</dbReference>
<evidence type="ECO:0000256" key="3">
    <source>
        <dbReference type="ARBA" id="ARBA00022723"/>
    </source>
</evidence>
<feature type="site" description="Important for catalytic activity and assists the phosphoryl transfer reaction to Asp8 by balancing charge and orienting the reacting groups" evidence="13">
    <location>
        <position position="148"/>
    </location>
</feature>
<keyword evidence="5 14" id="KW-0413">Isomerase</keyword>
<dbReference type="SFLD" id="SFLDS00003">
    <property type="entry name" value="Haloacid_Dehalogenase"/>
    <property type="match status" value="1"/>
</dbReference>
<evidence type="ECO:0000256" key="6">
    <source>
        <dbReference type="ARBA" id="ARBA00023277"/>
    </source>
</evidence>
<feature type="binding site" evidence="12">
    <location>
        <position position="172"/>
    </location>
    <ligand>
        <name>Mg(2+)</name>
        <dbReference type="ChEBI" id="CHEBI:18420"/>
    </ligand>
</feature>
<evidence type="ECO:0000256" key="1">
    <source>
        <dbReference type="ARBA" id="ARBA00006171"/>
    </source>
</evidence>
<feature type="binding site" evidence="11">
    <location>
        <begin position="8"/>
        <end position="10"/>
    </location>
    <ligand>
        <name>substrate</name>
    </ligand>
</feature>
<feature type="active site" description="Nucleophile" evidence="10">
    <location>
        <position position="8"/>
    </location>
</feature>
<dbReference type="GO" id="GO:0000287">
    <property type="term" value="F:magnesium ion binding"/>
    <property type="evidence" value="ECO:0007669"/>
    <property type="project" value="InterPro"/>
</dbReference>
<dbReference type="PANTHER" id="PTHR46193:SF18">
    <property type="entry name" value="HEXITOL PHOSPHATASE B"/>
    <property type="match status" value="1"/>
</dbReference>
<feature type="binding site" evidence="12">
    <location>
        <position position="173"/>
    </location>
    <ligand>
        <name>Mg(2+)</name>
        <dbReference type="ChEBI" id="CHEBI:18420"/>
    </ligand>
</feature>
<dbReference type="SFLD" id="SFLDG01135">
    <property type="entry name" value="C1.5.6:_HAD__Beta-PGM__Phospha"/>
    <property type="match status" value="1"/>
</dbReference>
<dbReference type="SUPFAM" id="SSF56784">
    <property type="entry name" value="HAD-like"/>
    <property type="match status" value="1"/>
</dbReference>
<feature type="binding site" evidence="11">
    <location>
        <begin position="44"/>
        <end position="49"/>
    </location>
    <ligand>
        <name>substrate</name>
    </ligand>
</feature>
<feature type="binding site" evidence="11">
    <location>
        <position position="148"/>
    </location>
    <ligand>
        <name>substrate</name>
    </ligand>
</feature>
<keyword evidence="3 12" id="KW-0479">Metal-binding</keyword>
<keyword evidence="4 12" id="KW-0460">Magnesium</keyword>
<gene>
    <name evidence="14" type="primary">pgmB</name>
    <name evidence="14" type="ordered locus">MMOB3960</name>
</gene>
<sequence length="223" mass="25583">MIKAFIFDLDGVITETSILHFEAWKKIVKKHLGINYSKEENDSLKGLSRKDTLLQILKLHNLDKKLTEVKINELCEIKNNLYKEYLKTKLTKEDILPKIKELLLEAKKHKLKLGIASSSHNAPIILKTLEIYDLFDYISNPATIKNGKPAPDIYLDVMNHFELKPNECVGFEDAIAGVQGLVSAKMYVVAFTYGVKENWKIADLIYQETKDINFKEIMNLKGK</sequence>
<feature type="active site" description="Proton donor/acceptor" evidence="10">
    <location>
        <position position="10"/>
    </location>
</feature>
<feature type="site" description="Important for catalytic activity and assists the phosphoryl transfer reaction to Asp8 by balancing charge and orienting the reacting groups" evidence="13">
    <location>
        <position position="117"/>
    </location>
</feature>
<dbReference type="KEGG" id="mmo:MMOB3960"/>
<evidence type="ECO:0000256" key="12">
    <source>
        <dbReference type="PIRSR" id="PIRSR610972-3"/>
    </source>
</evidence>
<dbReference type="InterPro" id="IPR041492">
    <property type="entry name" value="HAD_2"/>
</dbReference>
<dbReference type="InterPro" id="IPR010976">
    <property type="entry name" value="B-phosphoglucomutase_hydrolase"/>
</dbReference>
<dbReference type="InterPro" id="IPR023198">
    <property type="entry name" value="PGP-like_dom2"/>
</dbReference>